<reference evidence="5 11" key="2">
    <citation type="submission" date="2016-09" db="EMBL/GenBank/DDBJ databases">
        <title>Serratia marcescens MSU-97 and epiphytic antimycotic-producing bacteria.</title>
        <authorList>
            <person name="Matilla M.A."/>
        </authorList>
    </citation>
    <scope>NUCLEOTIDE SEQUENCE [LARGE SCALE GENOMIC DNA]</scope>
    <source>
        <strain evidence="5 11">MSU-97</strain>
    </source>
</reference>
<reference evidence="8 14" key="10">
    <citation type="submission" date="2019-06" db="EMBL/GenBank/DDBJ databases">
        <authorList>
            <person name="Deangelis K."/>
            <person name="Huntemann M."/>
            <person name="Clum A."/>
            <person name="Pillay M."/>
            <person name="Palaniappan K."/>
            <person name="Varghese N."/>
            <person name="Mikhailova N."/>
            <person name="Stamatis D."/>
            <person name="Reddy T."/>
            <person name="Daum C."/>
            <person name="Shapiro N."/>
            <person name="Ivanova N."/>
            <person name="Kyrpides N."/>
            <person name="Woyke T."/>
        </authorList>
    </citation>
    <scope>NUCLEOTIDE SEQUENCE [LARGE SCALE GENOMIC DNA]</scope>
    <source>
        <strain evidence="8 14">106R</strain>
    </source>
</reference>
<evidence type="ECO:0000313" key="8">
    <source>
        <dbReference type="EMBL" id="TQI86745.1"/>
    </source>
</evidence>
<reference evidence="10" key="1">
    <citation type="submission" date="2016-04" db="EMBL/GenBank/DDBJ databases">
        <authorList>
            <person name="Osei Sekyere J."/>
            <person name="Sivertsen A."/>
            <person name="Pedersen A.T."/>
            <person name="Sundsfjord A."/>
        </authorList>
    </citation>
    <scope>NUCLEOTIDE SEQUENCE [LARGE SCALE GENOMIC DNA]</scope>
    <source>
        <strain evidence="10">945174350</strain>
    </source>
</reference>
<keyword evidence="1" id="KW-0472">Membrane</keyword>
<reference evidence="3 15" key="12">
    <citation type="submission" date="2023-11" db="EMBL/GenBank/DDBJ databases">
        <title>Detection of rare carbapenemases in Enterobacterales - comparison of two colorimetric and two CIM-based carbapenemase assays.</title>
        <authorList>
            <person name="Schaffarczyk L."/>
            <person name="Noster J."/>
            <person name="Stelzer Y."/>
            <person name="Sattler J."/>
            <person name="Gatermann S."/>
            <person name="Hamprecht A."/>
        </authorList>
    </citation>
    <scope>NUCLEOTIDE SEQUENCE [LARGE SCALE GENOMIC DNA]</scope>
    <source>
        <strain evidence="3 15">CIM-Carb-136</strain>
    </source>
</reference>
<evidence type="ECO:0000313" key="7">
    <source>
        <dbReference type="EMBL" id="PYA64746.1"/>
    </source>
</evidence>
<reference evidence="6" key="4">
    <citation type="submission" date="2017-12" db="EMBL/GenBank/DDBJ databases">
        <title>FDA dAtabase for Regulatory Grade micrObial Sequences (FDA-ARGOS): Supporting development and validation of Infectious Disease Dx tests.</title>
        <authorList>
            <person name="Campos J."/>
            <person name="Goldberg B."/>
            <person name="Tallon L.J."/>
            <person name="Sadzewicz L."/>
            <person name="Sengamalay N."/>
            <person name="Ott S."/>
            <person name="Godinez A."/>
            <person name="Nagaraj S."/>
            <person name="Vavikolanu K."/>
            <person name="Vyas G."/>
            <person name="Nadendla S."/>
            <person name="Aluvathingal J."/>
            <person name="Geyer C."/>
            <person name="Nandy P."/>
            <person name="Hobson J."/>
            <person name="Sichtig H."/>
        </authorList>
    </citation>
    <scope>NUCLEOTIDE SEQUENCE</scope>
    <source>
        <strain evidence="6">FDAARGOS_79</strain>
    </source>
</reference>
<evidence type="ECO:0000313" key="3">
    <source>
        <dbReference type="EMBL" id="MDX7083103.1"/>
    </source>
</evidence>
<dbReference type="EMBL" id="QJQB01000394">
    <property type="protein sequence ID" value="PYA64746.1"/>
    <property type="molecule type" value="Genomic_DNA"/>
</dbReference>
<dbReference type="RefSeq" id="WP_019452598.1">
    <property type="nucleotide sequence ID" value="NZ_CABMHU010000102.1"/>
</dbReference>
<dbReference type="Proteomes" id="UP000320710">
    <property type="component" value="Unassembled WGS sequence"/>
</dbReference>
<dbReference type="EMBL" id="LJEX02000137">
    <property type="protein sequence ID" value="OCO80235.1"/>
    <property type="molecule type" value="Genomic_DNA"/>
</dbReference>
<reference evidence="13" key="8">
    <citation type="submission" date="2018-06" db="EMBL/GenBank/DDBJ databases">
        <title>Serratia marcescens genome sequencing and assembly.</title>
        <authorList>
            <person name="Martins R.C."/>
            <person name="Perdigao-Neto L.V."/>
            <person name="Costa S.F."/>
            <person name="Levin A.S.S."/>
        </authorList>
    </citation>
    <scope>NUCLEOTIDE SEQUENCE [LARGE SCALE GENOMIC DNA]</scope>
    <source>
        <strain evidence="13">1283</strain>
    </source>
</reference>
<reference evidence="7" key="9">
    <citation type="submission" date="2018-06" db="EMBL/GenBank/DDBJ databases">
        <authorList>
            <person name="Martins R.C."/>
            <person name="Perdigao-Neto L.V."/>
            <person name="Costa S.F."/>
            <person name="Levin A.S.S."/>
        </authorList>
    </citation>
    <scope>NUCLEOTIDE SEQUENCE</scope>
    <source>
        <strain evidence="7">1283</strain>
    </source>
</reference>
<evidence type="ECO:0000313" key="9">
    <source>
        <dbReference type="Proteomes" id="UP000030378"/>
    </source>
</evidence>
<reference evidence="2 12" key="6">
    <citation type="submission" date="2018-05" db="EMBL/GenBank/DDBJ databases">
        <title>Klebsiella quasipneumonaiae provides a window into carbapenemase gene transfer, plasmid rearrangements and nosocomial acquisition from the hospital environment.</title>
        <authorList>
            <person name="Mathers A.J."/>
            <person name="Vegesana K."/>
            <person name="Stoesser N."/>
            <person name="Crook D."/>
            <person name="Vaughan A."/>
            <person name="Barry K."/>
            <person name="Parikh H."/>
            <person name="Sebra R."/>
            <person name="Kotay S."/>
            <person name="Walker A.S."/>
            <person name="Sheppard A.E."/>
        </authorList>
    </citation>
    <scope>NUCLEOTIDE SEQUENCE [LARGE SCALE GENOMIC DNA]</scope>
    <source>
        <strain evidence="2 12">CAV1761</strain>
    </source>
</reference>
<evidence type="ECO:0000313" key="4">
    <source>
        <dbReference type="EMBL" id="OCO80235.1"/>
    </source>
</evidence>
<reference evidence="7 13" key="7">
    <citation type="submission" date="2018-06" db="EMBL/GenBank/DDBJ databases">
        <title>Serratia marcescens genome sequencing and assembly.</title>
        <authorList>
            <person name="Martins R.C.R."/>
            <person name="Perdigao-Neto L.V."/>
            <person name="Costa S.F."/>
            <person name="Levin A.S.S."/>
        </authorList>
    </citation>
    <scope>NUCLEOTIDE SEQUENCE [LARGE SCALE GENOMIC DNA]</scope>
    <source>
        <strain evidence="7 13">1283</strain>
    </source>
</reference>
<dbReference type="EMBL" id="MJAO01000013">
    <property type="protein sequence ID" value="OKB66129.1"/>
    <property type="molecule type" value="Genomic_DNA"/>
</dbReference>
<evidence type="ECO:0000313" key="6">
    <source>
        <dbReference type="EMBL" id="PNO65474.1"/>
    </source>
</evidence>
<dbReference type="GeneID" id="98185962"/>
<keyword evidence="13" id="KW-1185">Reference proteome</keyword>
<feature type="transmembrane region" description="Helical" evidence="1">
    <location>
        <begin position="20"/>
        <end position="38"/>
    </location>
</feature>
<reference evidence="4" key="3">
    <citation type="journal article" date="2017" name="PLoS ONE">
        <title>Genomic and phenotypic characterisation of fluoroquinolone resistance mechanisms in Enterobacteriaceae in Durban, South Africa.</title>
        <authorList>
            <person name="Osei Sekyere J."/>
            <person name="Amoako D.G."/>
        </authorList>
    </citation>
    <scope>NUCLEOTIDE SEQUENCE</scope>
    <source>
        <strain evidence="4">945174350</strain>
    </source>
</reference>
<dbReference type="EMBL" id="JTBC02000006">
    <property type="protein sequence ID" value="PNO65474.1"/>
    <property type="molecule type" value="Genomic_DNA"/>
</dbReference>
<protein>
    <submittedName>
        <fullName evidence="2">DUF4282 domain-containing protein</fullName>
    </submittedName>
    <submittedName>
        <fullName evidence="8">Uncharacterized protein DUF4282</fullName>
    </submittedName>
</protein>
<proteinExistence type="predicted"/>
<name>A0A0A5NBC6_SERMA</name>
<sequence>MRNIFFFDAMLTPKIITAVYWLALLGVLISGIGMMFYGEFFRGLFGIIVGGVFVRVAFEMIIIAFKNNEYLRKIAEKP</sequence>
<dbReference type="PATRIC" id="fig|615.101.peg.2738"/>
<accession>A0A0A5NBC6</accession>
<dbReference type="EMBL" id="VFMJ01000001">
    <property type="protein sequence ID" value="TQI86745.1"/>
    <property type="molecule type" value="Genomic_DNA"/>
</dbReference>
<dbReference type="Proteomes" id="UP000050489">
    <property type="component" value="Unassembled WGS sequence"/>
</dbReference>
<dbReference type="Proteomes" id="UP001275057">
    <property type="component" value="Unassembled WGS sequence"/>
</dbReference>
<evidence type="ECO:0000313" key="15">
    <source>
        <dbReference type="Proteomes" id="UP001275057"/>
    </source>
</evidence>
<dbReference type="Proteomes" id="UP000247823">
    <property type="component" value="Unassembled WGS sequence"/>
</dbReference>
<evidence type="ECO:0000313" key="2">
    <source>
        <dbReference type="EMBL" id="AWL68781.1"/>
    </source>
</evidence>
<keyword evidence="1" id="KW-1133">Transmembrane helix</keyword>
<evidence type="ECO:0000313" key="14">
    <source>
        <dbReference type="Proteomes" id="UP000320710"/>
    </source>
</evidence>
<dbReference type="EMBL" id="JAXABG010000006">
    <property type="protein sequence ID" value="MDX7083103.1"/>
    <property type="molecule type" value="Genomic_DNA"/>
</dbReference>
<feature type="transmembrane region" description="Helical" evidence="1">
    <location>
        <begin position="44"/>
        <end position="65"/>
    </location>
</feature>
<dbReference type="Proteomes" id="UP000185770">
    <property type="component" value="Unassembled WGS sequence"/>
</dbReference>
<reference evidence="8 14" key="11">
    <citation type="submission" date="2019-07" db="EMBL/GenBank/DDBJ databases">
        <title>Investigation of anaerobic lignin degradation for improved lignocellulosic biofuels.</title>
        <authorList>
            <person name="Deangelis K.PhD."/>
        </authorList>
    </citation>
    <scope>NUCLEOTIDE SEQUENCE [LARGE SCALE GENOMIC DNA]</scope>
    <source>
        <strain evidence="8 14">106R</strain>
    </source>
</reference>
<dbReference type="AlphaFoldDB" id="A0A0A5NBC6"/>
<evidence type="ECO:0000256" key="1">
    <source>
        <dbReference type="SAM" id="Phobius"/>
    </source>
</evidence>
<reference evidence="9" key="5">
    <citation type="submission" date="2017-12" db="EMBL/GenBank/DDBJ databases">
        <title>FDA dAtabase for Regulatory Grade micrObial Sequences (FDA-ARGOS): Supporting development and validation of Infectious Disease Dx tests.</title>
        <authorList>
            <person name="Campos J."/>
            <person name="Goldberg B."/>
            <person name="Tallon L."/>
            <person name="Sadzewicz L."/>
            <person name="Sengamalay N."/>
            <person name="Ott S."/>
            <person name="Godinez A."/>
            <person name="Nagaraj S."/>
            <person name="Vavikolanu K."/>
            <person name="Vyas G."/>
            <person name="Nadendla S."/>
            <person name="Aluvathingal J."/>
            <person name="Geyer C."/>
            <person name="Nandy P."/>
            <person name="Hobson J."/>
            <person name="Sichtig H."/>
        </authorList>
    </citation>
    <scope>NUCLEOTIDE SEQUENCE [LARGE SCALE GENOMIC DNA]</scope>
    <source>
        <strain evidence="9">FDAARGOS_79</strain>
    </source>
</reference>
<evidence type="ECO:0000313" key="12">
    <source>
        <dbReference type="Proteomes" id="UP000245399"/>
    </source>
</evidence>
<dbReference type="OrthoDB" id="280522at2"/>
<evidence type="ECO:0000313" key="13">
    <source>
        <dbReference type="Proteomes" id="UP000247823"/>
    </source>
</evidence>
<evidence type="ECO:0000313" key="10">
    <source>
        <dbReference type="Proteomes" id="UP000050489"/>
    </source>
</evidence>
<dbReference type="InterPro" id="IPR025557">
    <property type="entry name" value="DUF4282"/>
</dbReference>
<organism evidence="4 10">
    <name type="scientific">Serratia marcescens</name>
    <dbReference type="NCBI Taxonomy" id="615"/>
    <lineage>
        <taxon>Bacteria</taxon>
        <taxon>Pseudomonadati</taxon>
        <taxon>Pseudomonadota</taxon>
        <taxon>Gammaproteobacteria</taxon>
        <taxon>Enterobacterales</taxon>
        <taxon>Yersiniaceae</taxon>
        <taxon>Serratia</taxon>
    </lineage>
</organism>
<dbReference type="Proteomes" id="UP000030378">
    <property type="component" value="Unassembled WGS sequence"/>
</dbReference>
<dbReference type="EMBL" id="CP029449">
    <property type="protein sequence ID" value="AWL68781.1"/>
    <property type="molecule type" value="Genomic_DNA"/>
</dbReference>
<gene>
    <name evidence="4" type="ORF">AN695_0225160</name>
    <name evidence="5" type="ORF">BHU62_14450</name>
    <name evidence="2" type="ORF">DKC05_14570</name>
    <name evidence="7" type="ORF">DMW51_16700</name>
    <name evidence="8" type="ORF">FHU12_4407</name>
    <name evidence="6" type="ORF">MC70_016885</name>
    <name evidence="3" type="ORF">SJ435_11930</name>
</gene>
<evidence type="ECO:0000313" key="11">
    <source>
        <dbReference type="Proteomes" id="UP000185770"/>
    </source>
</evidence>
<dbReference type="Pfam" id="PF14110">
    <property type="entry name" value="DUF4282"/>
    <property type="match status" value="1"/>
</dbReference>
<dbReference type="Proteomes" id="UP000245399">
    <property type="component" value="Chromosome"/>
</dbReference>
<evidence type="ECO:0000313" key="5">
    <source>
        <dbReference type="EMBL" id="OKB66129.1"/>
    </source>
</evidence>
<keyword evidence="1" id="KW-0812">Transmembrane</keyword>